<dbReference type="Proteomes" id="UP000002872">
    <property type="component" value="Unassembled WGS sequence"/>
</dbReference>
<proteinExistence type="predicted"/>
<dbReference type="EMBL" id="GL870882">
    <property type="protein sequence ID" value="EIJ87425.1"/>
    <property type="molecule type" value="Genomic_DNA"/>
</dbReference>
<reference evidence="1" key="1">
    <citation type="submission" date="2011-01" db="EMBL/GenBank/DDBJ databases">
        <title>The Genome Sequence of Nematocida parisii strain ERTm3.</title>
        <authorList>
            <consortium name="The Broad Institute Genome Sequencing Platform"/>
            <consortium name="The Broad Institute Genome Sequencing Center for Infectious Disease"/>
            <person name="Cuomo C."/>
            <person name="Troemel E."/>
            <person name="Young S.K."/>
            <person name="Zeng Q."/>
            <person name="Gargeya S."/>
            <person name="Fitzgerald M."/>
            <person name="Haas B."/>
            <person name="Abouelleil A."/>
            <person name="Alvarado L."/>
            <person name="Arachchi H.M."/>
            <person name="Berlin A."/>
            <person name="Chapman S.B."/>
            <person name="Gearin G."/>
            <person name="Goldberg J."/>
            <person name="Griggs A."/>
            <person name="Gujja S."/>
            <person name="Hansen M."/>
            <person name="Heiman D."/>
            <person name="Howarth C."/>
            <person name="Larimer J."/>
            <person name="Lui A."/>
            <person name="MacDonald P.J.P."/>
            <person name="McCowen C."/>
            <person name="Montmayeur A."/>
            <person name="Murphy C."/>
            <person name="Neiman D."/>
            <person name="Pearson M."/>
            <person name="Priest M."/>
            <person name="Roberts A."/>
            <person name="Saif S."/>
            <person name="Shea T."/>
            <person name="Sisk P."/>
            <person name="Stolte C."/>
            <person name="Sykes S."/>
            <person name="Wortman J."/>
            <person name="Nusbaum C."/>
            <person name="Birren B."/>
        </authorList>
    </citation>
    <scope>NUCLEOTIDE SEQUENCE</scope>
    <source>
        <strain evidence="1">ERTm3</strain>
    </source>
</reference>
<protein>
    <submittedName>
        <fullName evidence="1">Uncharacterized protein</fullName>
    </submittedName>
</protein>
<evidence type="ECO:0000313" key="1">
    <source>
        <dbReference type="EMBL" id="EIJ87425.1"/>
    </source>
</evidence>
<dbReference type="HOGENOM" id="CLU_548717_0_0_1"/>
<dbReference type="AlphaFoldDB" id="I3EDX8"/>
<dbReference type="VEuPathDB" id="MicrosporidiaDB:NEQG_02306"/>
<feature type="non-terminal residue" evidence="1">
    <location>
        <position position="1"/>
    </location>
</feature>
<keyword evidence="2" id="KW-1185">Reference proteome</keyword>
<gene>
    <name evidence="1" type="ORF">NEQG_02306</name>
</gene>
<dbReference type="InParanoid" id="I3EDX8"/>
<organism evidence="1 2">
    <name type="scientific">Nematocida parisii (strain ERTm3)</name>
    <name type="common">Nematode killer fungus</name>
    <dbReference type="NCBI Taxonomy" id="935791"/>
    <lineage>
        <taxon>Eukaryota</taxon>
        <taxon>Fungi</taxon>
        <taxon>Fungi incertae sedis</taxon>
        <taxon>Microsporidia</taxon>
        <taxon>Nematocida</taxon>
    </lineage>
</organism>
<sequence>CIFIAFYYLLFANSANFFMVAERRLTKKILHKKFQTDEDLNEFISAEGTFKDKVTLMTLKIIKERNSKEMKKLLNMANVTENDKTYLIIQNIMKIIEYYQISKKLINSNGNLEIKNEKENSEEEILLEEEITRDNPKNRKRAKINSTVCNKSTVPQDTSITEDESKELQNEAVLFCKFIELSKFFTEFYNILSKHCSNGFLKTKIFKLFSAPEILSIINGKVLDILMGNVDITVDREVKLILHYIKRNRQDLLDIIKDKIIQLLNNNRRVKYALSLTLLLDKNQWLYSTNREKKEKGDEKEDEKEIKLITHSAVNNSDAKETKIITHSVINDDKLITHNVIYDETYLRVLVKLFCKLLVTHSVINNNTITIMLLKGLLRFIKWTKCYNYYLLHNVGYIIYNLSYSNNTKLSMPSLNILELLHITEKVNYVKVLSDTIRKYIYLNDLSKCEILNKAVNTTEDKVKTEIICSAYHTPINSKYSIGCTMVSQEIGLRVTDRVGYALLITHYSKSISDNIKDVLIGNKVKVYNLWDEYTDRRYTEYKK</sequence>
<name>I3EDX8_NEMP3</name>
<accession>I3EDX8</accession>
<dbReference type="OMA" id="EIKLITH"/>
<dbReference type="OrthoDB" id="2188522at2759"/>
<evidence type="ECO:0000313" key="2">
    <source>
        <dbReference type="Proteomes" id="UP000002872"/>
    </source>
</evidence>